<feature type="domain" description="SsuA/THI5-like" evidence="2">
    <location>
        <begin position="50"/>
        <end position="262"/>
    </location>
</feature>
<evidence type="ECO:0000313" key="3">
    <source>
        <dbReference type="EMBL" id="RZS85711.1"/>
    </source>
</evidence>
<name>A0A4Q7NKS9_9BURK</name>
<dbReference type="SUPFAM" id="SSF53850">
    <property type="entry name" value="Periplasmic binding protein-like II"/>
    <property type="match status" value="1"/>
</dbReference>
<dbReference type="Gene3D" id="3.40.190.10">
    <property type="entry name" value="Periplasmic binding protein-like II"/>
    <property type="match status" value="2"/>
</dbReference>
<dbReference type="RefSeq" id="WP_130356876.1">
    <property type="nucleotide sequence ID" value="NZ_SGXC01000001.1"/>
</dbReference>
<dbReference type="PANTHER" id="PTHR31528">
    <property type="entry name" value="4-AMINO-5-HYDROXYMETHYL-2-METHYLPYRIMIDINE PHOSPHATE SYNTHASE THI11-RELATED"/>
    <property type="match status" value="1"/>
</dbReference>
<dbReference type="Pfam" id="PF09084">
    <property type="entry name" value="NMT1"/>
    <property type="match status" value="1"/>
</dbReference>
<evidence type="ECO:0000259" key="2">
    <source>
        <dbReference type="Pfam" id="PF09084"/>
    </source>
</evidence>
<gene>
    <name evidence="3" type="ORF">EV675_1741</name>
</gene>
<accession>A0A4Q7NKS9</accession>
<evidence type="ECO:0000256" key="1">
    <source>
        <dbReference type="SAM" id="SignalP"/>
    </source>
</evidence>
<organism evidence="3 4">
    <name type="scientific">Pigmentiphaga kullae</name>
    <dbReference type="NCBI Taxonomy" id="151784"/>
    <lineage>
        <taxon>Bacteria</taxon>
        <taxon>Pseudomonadati</taxon>
        <taxon>Pseudomonadota</taxon>
        <taxon>Betaproteobacteria</taxon>
        <taxon>Burkholderiales</taxon>
        <taxon>Alcaligenaceae</taxon>
        <taxon>Pigmentiphaga</taxon>
    </lineage>
</organism>
<dbReference type="Proteomes" id="UP000292445">
    <property type="component" value="Unassembled WGS sequence"/>
</dbReference>
<evidence type="ECO:0000313" key="4">
    <source>
        <dbReference type="Proteomes" id="UP000292445"/>
    </source>
</evidence>
<keyword evidence="1" id="KW-0732">Signal</keyword>
<feature type="signal peptide" evidence="1">
    <location>
        <begin position="1"/>
        <end position="31"/>
    </location>
</feature>
<reference evidence="3 4" key="1">
    <citation type="submission" date="2019-02" db="EMBL/GenBank/DDBJ databases">
        <title>Genomic Encyclopedia of Type Strains, Phase IV (KMG-IV): sequencing the most valuable type-strain genomes for metagenomic binning, comparative biology and taxonomic classification.</title>
        <authorList>
            <person name="Goeker M."/>
        </authorList>
    </citation>
    <scope>NUCLEOTIDE SEQUENCE [LARGE SCALE GENOMIC DNA]</scope>
    <source>
        <strain evidence="3 4">K24</strain>
    </source>
</reference>
<dbReference type="EMBL" id="SGXC01000001">
    <property type="protein sequence ID" value="RZS85711.1"/>
    <property type="molecule type" value="Genomic_DNA"/>
</dbReference>
<feature type="chain" id="PRO_5020317044" evidence="1">
    <location>
        <begin position="32"/>
        <end position="347"/>
    </location>
</feature>
<dbReference type="GO" id="GO:0009228">
    <property type="term" value="P:thiamine biosynthetic process"/>
    <property type="evidence" value="ECO:0007669"/>
    <property type="project" value="InterPro"/>
</dbReference>
<protein>
    <submittedName>
        <fullName evidence="3">NitT/TauT family transport system substrate-binding protein</fullName>
    </submittedName>
</protein>
<dbReference type="InterPro" id="IPR027939">
    <property type="entry name" value="NMT1/THI5"/>
</dbReference>
<keyword evidence="4" id="KW-1185">Reference proteome</keyword>
<dbReference type="InterPro" id="IPR015168">
    <property type="entry name" value="SsuA/THI5"/>
</dbReference>
<dbReference type="PANTHER" id="PTHR31528:SF15">
    <property type="entry name" value="RIBOFLAVIN-BINDING PROTEIN RIBY"/>
    <property type="match status" value="1"/>
</dbReference>
<dbReference type="AlphaFoldDB" id="A0A4Q7NKS9"/>
<sequence>MIDRLKRLARAAAGAAALGLCLLALPAAAHAQTRIKLTLNWKYEGAQAWFFLAQERGYFKAEGLDVQIDQGEGSAAGVPKVAAGTYTAAFGDMNALIDFAARRPDDAPVAVYMLYNVAPFTVVVKQDSPIRSPRDFEGRTLGGPATDGALKLFPTLAKVAGFDPAKVRINNMAPNLREQMLLRDQVDGVFGYVNTVWFAAKLSGMDPDKDLRFIKYADYGLDLYSNTIMFSRKFAKENPEAVKGFLRALNKALKEVVADPDAGIAAVLKREPLLRADLEKEKLLATMKRDMSHPEIARIGLGDVDDARLKRAIDLVVQANQLGSTPAVSTVFDRGFLPARAERPTHF</sequence>
<dbReference type="OrthoDB" id="8555942at2"/>
<comment type="caution">
    <text evidence="3">The sequence shown here is derived from an EMBL/GenBank/DDBJ whole genome shotgun (WGS) entry which is preliminary data.</text>
</comment>
<proteinExistence type="predicted"/>